<reference evidence="2" key="1">
    <citation type="journal article" date="2019" name="Int. J. Syst. Evol. Microbiol.">
        <title>The Global Catalogue of Microorganisms (GCM) 10K type strain sequencing project: providing services to taxonomists for standard genome sequencing and annotation.</title>
        <authorList>
            <consortium name="The Broad Institute Genomics Platform"/>
            <consortium name="The Broad Institute Genome Sequencing Center for Infectious Disease"/>
            <person name="Wu L."/>
            <person name="Ma J."/>
        </authorList>
    </citation>
    <scope>NUCLEOTIDE SEQUENCE [LARGE SCALE GENOMIC DNA]</scope>
    <source>
        <strain evidence="2">CCUG 43114</strain>
    </source>
</reference>
<dbReference type="InterPro" id="IPR015996">
    <property type="entry name" value="UCP028451"/>
</dbReference>
<evidence type="ECO:0000313" key="1">
    <source>
        <dbReference type="EMBL" id="MFC5381673.1"/>
    </source>
</evidence>
<keyword evidence="2" id="KW-1185">Reference proteome</keyword>
<dbReference type="Pfam" id="PF09365">
    <property type="entry name" value="DUF2461"/>
    <property type="match status" value="1"/>
</dbReference>
<accession>A0ABW0GP06</accession>
<dbReference type="EMBL" id="JBHSLD010000009">
    <property type="protein sequence ID" value="MFC5381673.1"/>
    <property type="molecule type" value="Genomic_DNA"/>
</dbReference>
<dbReference type="NCBIfam" id="TIGR02453">
    <property type="entry name" value="TIGR02453 family protein"/>
    <property type="match status" value="1"/>
</dbReference>
<dbReference type="InterPro" id="IPR012808">
    <property type="entry name" value="CHP02453"/>
</dbReference>
<name>A0ABW0GP06_9MICO</name>
<organism evidence="1 2">
    <name type="scientific">Aquipuribacter nitratireducens</name>
    <dbReference type="NCBI Taxonomy" id="650104"/>
    <lineage>
        <taxon>Bacteria</taxon>
        <taxon>Bacillati</taxon>
        <taxon>Actinomycetota</taxon>
        <taxon>Actinomycetes</taxon>
        <taxon>Micrococcales</taxon>
        <taxon>Intrasporangiaceae</taxon>
        <taxon>Aquipuribacter</taxon>
    </lineage>
</organism>
<gene>
    <name evidence="1" type="ORF">ACFPJ6_12820</name>
</gene>
<dbReference type="PANTHER" id="PTHR36452">
    <property type="entry name" value="CHROMOSOME 12, WHOLE GENOME SHOTGUN SEQUENCE"/>
    <property type="match status" value="1"/>
</dbReference>
<proteinExistence type="predicted"/>
<sequence>MSASGNGVTETTFRWFTDLQENNSAEWFHANRTTFDEYVAEPFEDLLEEVTARLAGTDAPLRGGAATTFRMNRDVRFSADKSPYSTSRSALLTRSGTKSESGGLVYVQLGGDGGLLAGGLYKPPTSRLDPLRQSMLEDPDGFSAVVDALAANGHELDRSDAVKTMPRGYTEHADHPLAAYLRLKQLVVMEPLPKAAWLDDTAADRVVDFALGIAPLLRFVDPVPARG</sequence>
<dbReference type="RefSeq" id="WP_340269630.1">
    <property type="nucleotide sequence ID" value="NZ_JBBEOG010000004.1"/>
</dbReference>
<dbReference type="PIRSF" id="PIRSF028451">
    <property type="entry name" value="UCP028451"/>
    <property type="match status" value="1"/>
</dbReference>
<dbReference type="PANTHER" id="PTHR36452:SF1">
    <property type="entry name" value="DUF2461 DOMAIN-CONTAINING PROTEIN"/>
    <property type="match status" value="1"/>
</dbReference>
<comment type="caution">
    <text evidence="1">The sequence shown here is derived from an EMBL/GenBank/DDBJ whole genome shotgun (WGS) entry which is preliminary data.</text>
</comment>
<dbReference type="Proteomes" id="UP001596122">
    <property type="component" value="Unassembled WGS sequence"/>
</dbReference>
<protein>
    <submittedName>
        <fullName evidence="1">DUF2461 domain-containing protein</fullName>
    </submittedName>
</protein>
<evidence type="ECO:0000313" key="2">
    <source>
        <dbReference type="Proteomes" id="UP001596122"/>
    </source>
</evidence>